<keyword evidence="9 10" id="KW-0234">DNA repair</keyword>
<comment type="similarity">
    <text evidence="10">Belongs to the DisA family.</text>
</comment>
<evidence type="ECO:0000256" key="9">
    <source>
        <dbReference type="ARBA" id="ARBA00023204"/>
    </source>
</evidence>
<dbReference type="InterPro" id="IPR023763">
    <property type="entry name" value="DNA_integrity_scanning_protein"/>
</dbReference>
<proteinExistence type="inferred from homology"/>
<evidence type="ECO:0000256" key="11">
    <source>
        <dbReference type="SAM" id="Coils"/>
    </source>
</evidence>
<evidence type="ECO:0000313" key="13">
    <source>
        <dbReference type="EMBL" id="GGI07796.1"/>
    </source>
</evidence>
<protein>
    <recommendedName>
        <fullName evidence="10">DNA integrity scanning protein DisA</fullName>
    </recommendedName>
    <alternativeName>
        <fullName evidence="10">Cyclic di-AMP synthase</fullName>
        <shortName evidence="10">c-di-AMP synthase</shortName>
    </alternativeName>
    <alternativeName>
        <fullName evidence="10">Diadenylate cyclase</fullName>
        <ecNumber evidence="10">2.7.7.85</ecNumber>
    </alternativeName>
</protein>
<keyword evidence="2 10" id="KW-0808">Transferase</keyword>
<dbReference type="GO" id="GO:0006281">
    <property type="term" value="P:DNA repair"/>
    <property type="evidence" value="ECO:0007669"/>
    <property type="project" value="UniProtKB-UniRule"/>
</dbReference>
<dbReference type="Pfam" id="PF10635">
    <property type="entry name" value="DisA-linker"/>
    <property type="match status" value="1"/>
</dbReference>
<evidence type="ECO:0000256" key="10">
    <source>
        <dbReference type="HAMAP-Rule" id="MF_01438"/>
    </source>
</evidence>
<reference evidence="13" key="2">
    <citation type="submission" date="2020-09" db="EMBL/GenBank/DDBJ databases">
        <authorList>
            <person name="Sun Q."/>
            <person name="Zhou Y."/>
        </authorList>
    </citation>
    <scope>NUCLEOTIDE SEQUENCE</scope>
    <source>
        <strain evidence="13">CGMCC 1.14988</strain>
    </source>
</reference>
<keyword evidence="6 10" id="KW-0067">ATP-binding</keyword>
<dbReference type="AlphaFoldDB" id="A0A8J3A9L5"/>
<evidence type="ECO:0000256" key="1">
    <source>
        <dbReference type="ARBA" id="ARBA00000877"/>
    </source>
</evidence>
<organism evidence="13 14">
    <name type="scientific">Egicoccus halophilus</name>
    <dbReference type="NCBI Taxonomy" id="1670830"/>
    <lineage>
        <taxon>Bacteria</taxon>
        <taxon>Bacillati</taxon>
        <taxon>Actinomycetota</taxon>
        <taxon>Nitriliruptoria</taxon>
        <taxon>Egicoccales</taxon>
        <taxon>Egicoccaceae</taxon>
        <taxon>Egicoccus</taxon>
    </lineage>
</organism>
<dbReference type="Proteomes" id="UP000650511">
    <property type="component" value="Unassembled WGS sequence"/>
</dbReference>
<dbReference type="InterPro" id="IPR050338">
    <property type="entry name" value="DisA"/>
</dbReference>
<gene>
    <name evidence="10 13" type="primary">disA</name>
    <name evidence="13" type="ORF">GCM10011354_25880</name>
</gene>
<keyword evidence="11" id="KW-0175">Coiled coil</keyword>
<evidence type="ECO:0000256" key="5">
    <source>
        <dbReference type="ARBA" id="ARBA00022763"/>
    </source>
</evidence>
<comment type="caution">
    <text evidence="13">The sequence shown here is derived from an EMBL/GenBank/DDBJ whole genome shotgun (WGS) entry which is preliminary data.</text>
</comment>
<dbReference type="SUPFAM" id="SSF47781">
    <property type="entry name" value="RuvA domain 2-like"/>
    <property type="match status" value="1"/>
</dbReference>
<comment type="function">
    <text evidence="10">Has also diadenylate cyclase activity, catalyzing the condensation of 2 ATP molecules into cyclic di-AMP (c-di-AMP). c-di-AMP likely acts as a signaling molecule that may couple DNA integrity with a cellular process.</text>
</comment>
<dbReference type="InterPro" id="IPR010994">
    <property type="entry name" value="RuvA_2-like"/>
</dbReference>
<keyword evidence="3 10" id="KW-0548">Nucleotidyltransferase</keyword>
<dbReference type="HAMAP" id="MF_01438">
    <property type="entry name" value="DisA"/>
    <property type="match status" value="1"/>
</dbReference>
<evidence type="ECO:0000259" key="12">
    <source>
        <dbReference type="PROSITE" id="PS51794"/>
    </source>
</evidence>
<evidence type="ECO:0000256" key="3">
    <source>
        <dbReference type="ARBA" id="ARBA00022695"/>
    </source>
</evidence>
<evidence type="ECO:0000256" key="2">
    <source>
        <dbReference type="ARBA" id="ARBA00022679"/>
    </source>
</evidence>
<accession>A0A8J3A9L5</accession>
<dbReference type="Gene3D" id="1.20.1260.110">
    <property type="entry name" value="DNA integrity scanning linker region"/>
    <property type="match status" value="1"/>
</dbReference>
<name>A0A8J3A9L5_9ACTN</name>
<dbReference type="InterPro" id="IPR038331">
    <property type="entry name" value="DisA_sf"/>
</dbReference>
<evidence type="ECO:0000313" key="14">
    <source>
        <dbReference type="Proteomes" id="UP000650511"/>
    </source>
</evidence>
<dbReference type="EMBL" id="BMHA01000009">
    <property type="protein sequence ID" value="GGI07796.1"/>
    <property type="molecule type" value="Genomic_DNA"/>
</dbReference>
<feature type="domain" description="DAC" evidence="12">
    <location>
        <begin position="7"/>
        <end position="147"/>
    </location>
</feature>
<comment type="subunit">
    <text evidence="10">Homooctamer.</text>
</comment>
<keyword evidence="14" id="KW-1185">Reference proteome</keyword>
<dbReference type="Pfam" id="PF14520">
    <property type="entry name" value="HHH_5"/>
    <property type="match status" value="1"/>
</dbReference>
<dbReference type="GO" id="GO:0004016">
    <property type="term" value="F:adenylate cyclase activity"/>
    <property type="evidence" value="ECO:0007669"/>
    <property type="project" value="TreeGrafter"/>
</dbReference>
<dbReference type="PANTHER" id="PTHR34185:SF3">
    <property type="entry name" value="DNA INTEGRITY SCANNING PROTEIN DISA"/>
    <property type="match status" value="1"/>
</dbReference>
<dbReference type="InterPro" id="IPR018906">
    <property type="entry name" value="DNA_integrity_scan_DisA_link"/>
</dbReference>
<dbReference type="Gene3D" id="1.10.150.20">
    <property type="entry name" value="5' to 3' exonuclease, C-terminal subdomain"/>
    <property type="match status" value="1"/>
</dbReference>
<comment type="catalytic activity">
    <reaction evidence="1 10">
        <text>2 ATP = 3',3'-c-di-AMP + 2 diphosphate</text>
        <dbReference type="Rhea" id="RHEA:35655"/>
        <dbReference type="ChEBI" id="CHEBI:30616"/>
        <dbReference type="ChEBI" id="CHEBI:33019"/>
        <dbReference type="ChEBI" id="CHEBI:71500"/>
        <dbReference type="EC" id="2.7.7.85"/>
    </reaction>
</comment>
<evidence type="ECO:0000256" key="4">
    <source>
        <dbReference type="ARBA" id="ARBA00022741"/>
    </source>
</evidence>
<dbReference type="PROSITE" id="PS51794">
    <property type="entry name" value="DAC"/>
    <property type="match status" value="1"/>
</dbReference>
<dbReference type="SUPFAM" id="SSF143597">
    <property type="entry name" value="YojJ-like"/>
    <property type="match status" value="1"/>
</dbReference>
<feature type="binding site" evidence="10">
    <location>
        <position position="92"/>
    </location>
    <ligand>
        <name>ATP</name>
        <dbReference type="ChEBI" id="CHEBI:30616"/>
    </ligand>
</feature>
<dbReference type="PANTHER" id="PTHR34185">
    <property type="entry name" value="DIADENYLATE CYCLASE"/>
    <property type="match status" value="1"/>
</dbReference>
<dbReference type="NCBIfam" id="NF010009">
    <property type="entry name" value="PRK13482.1"/>
    <property type="match status" value="1"/>
</dbReference>
<evidence type="ECO:0000256" key="6">
    <source>
        <dbReference type="ARBA" id="ARBA00022840"/>
    </source>
</evidence>
<dbReference type="InterPro" id="IPR003390">
    <property type="entry name" value="DNA_integrity_scan_DisA_N"/>
</dbReference>
<feature type="binding site" evidence="10">
    <location>
        <position position="74"/>
    </location>
    <ligand>
        <name>ATP</name>
        <dbReference type="ChEBI" id="CHEBI:30616"/>
    </ligand>
</feature>
<dbReference type="GO" id="GO:0005524">
    <property type="term" value="F:ATP binding"/>
    <property type="evidence" value="ECO:0007669"/>
    <property type="project" value="UniProtKB-UniRule"/>
</dbReference>
<evidence type="ECO:0000256" key="7">
    <source>
        <dbReference type="ARBA" id="ARBA00022842"/>
    </source>
</evidence>
<keyword evidence="7 10" id="KW-0460">Magnesium</keyword>
<feature type="binding site" evidence="10">
    <location>
        <begin position="105"/>
        <end position="109"/>
    </location>
    <ligand>
        <name>ATP</name>
        <dbReference type="ChEBI" id="CHEBI:30616"/>
    </ligand>
</feature>
<dbReference type="GO" id="GO:0106408">
    <property type="term" value="F:diadenylate cyclase activity"/>
    <property type="evidence" value="ECO:0007669"/>
    <property type="project" value="UniProtKB-EC"/>
</dbReference>
<dbReference type="InterPro" id="IPR036888">
    <property type="entry name" value="DNA_integrity_DisA_N_sf"/>
</dbReference>
<feature type="coiled-coil region" evidence="11">
    <location>
        <begin position="152"/>
        <end position="179"/>
    </location>
</feature>
<keyword evidence="5 10" id="KW-0227">DNA damage</keyword>
<keyword evidence="8 10" id="KW-0238">DNA-binding</keyword>
<keyword evidence="4 10" id="KW-0547">Nucleotide-binding</keyword>
<comment type="function">
    <text evidence="10">Participates in a DNA-damage check-point. DisA forms globular foci that rapidly scan along the chromosomes searching for lesions.</text>
</comment>
<dbReference type="Gene3D" id="3.40.1700.10">
    <property type="entry name" value="DNA integrity scanning protein, DisA, N-terminal domain"/>
    <property type="match status" value="1"/>
</dbReference>
<dbReference type="GO" id="GO:0003677">
    <property type="term" value="F:DNA binding"/>
    <property type="evidence" value="ECO:0007669"/>
    <property type="project" value="UniProtKB-UniRule"/>
</dbReference>
<comment type="cofactor">
    <cofactor evidence="10">
        <name>Mg(2+)</name>
        <dbReference type="ChEBI" id="CHEBI:18420"/>
    </cofactor>
</comment>
<dbReference type="Pfam" id="PF02457">
    <property type="entry name" value="DAC"/>
    <property type="match status" value="1"/>
</dbReference>
<evidence type="ECO:0000256" key="8">
    <source>
        <dbReference type="ARBA" id="ARBA00023125"/>
    </source>
</evidence>
<dbReference type="EC" id="2.7.7.85" evidence="10"/>
<sequence>MPEPMRDEGLRSVLAMLAPGSPLREGIERVIRAGRGALIVIGWTPEIEAVVSGGFVIDIGATSQRVAELAKMDGALVLDGDAQRVLRANVHLVPDPAIETSETGTRHRSAERTARQTGQPVIAVSESMGMVTLYYGDRRHTVEEVSALLFRANQALSTLERYRARLDEVSATLAAREVEDAVTVRDVVLTLQRAEMLRRIALEVEDHVVELGSEGRLIQLQLDELVASVADDRELVVRDYLADRRRKLPRVLDDVAALSTDDLLDSELVASILAYDEEELDRPVTPRGYRLLSRIPRLPPRVVERLVDRFGNLPRIMEASIAELDEVEGVGESRARTIQDGLRRLAEASLLERYV</sequence>
<reference evidence="13" key="1">
    <citation type="journal article" date="2014" name="Int. J. Syst. Evol. Microbiol.">
        <title>Complete genome sequence of Corynebacterium casei LMG S-19264T (=DSM 44701T), isolated from a smear-ripened cheese.</title>
        <authorList>
            <consortium name="US DOE Joint Genome Institute (JGI-PGF)"/>
            <person name="Walter F."/>
            <person name="Albersmeier A."/>
            <person name="Kalinowski J."/>
            <person name="Ruckert C."/>
        </authorList>
    </citation>
    <scope>NUCLEOTIDE SEQUENCE</scope>
    <source>
        <strain evidence="13">CGMCC 1.14988</strain>
    </source>
</reference>